<proteinExistence type="predicted"/>
<evidence type="ECO:0000313" key="1">
    <source>
        <dbReference type="EMBL" id="SNQ60850.1"/>
    </source>
</evidence>
<gene>
    <name evidence="1" type="ORF">MNV_2050005</name>
</gene>
<reference evidence="2" key="1">
    <citation type="submission" date="2017-06" db="EMBL/GenBank/DDBJ databases">
        <authorList>
            <person name="Cremers G."/>
        </authorList>
    </citation>
    <scope>NUCLEOTIDE SEQUENCE [LARGE SCALE GENOMIC DNA]</scope>
</reference>
<keyword evidence="2" id="KW-1185">Reference proteome</keyword>
<dbReference type="EMBL" id="FZMP01000119">
    <property type="protein sequence ID" value="SNQ60850.1"/>
    <property type="molecule type" value="Genomic_DNA"/>
</dbReference>
<name>A0A284VNJ3_9EURY</name>
<dbReference type="AlphaFoldDB" id="A0A284VNJ3"/>
<protein>
    <submittedName>
        <fullName evidence="1">Uncharacterized protein</fullName>
    </submittedName>
</protein>
<evidence type="ECO:0000313" key="2">
    <source>
        <dbReference type="Proteomes" id="UP000218615"/>
    </source>
</evidence>
<organism evidence="1 2">
    <name type="scientific">Candidatus Methanoperedens nitratireducens</name>
    <dbReference type="NCBI Taxonomy" id="1392998"/>
    <lineage>
        <taxon>Archaea</taxon>
        <taxon>Methanobacteriati</taxon>
        <taxon>Methanobacteriota</taxon>
        <taxon>Stenosarchaea group</taxon>
        <taxon>Methanomicrobia</taxon>
        <taxon>Methanosarcinales</taxon>
        <taxon>ANME-2 cluster</taxon>
        <taxon>Candidatus Methanoperedentaceae</taxon>
        <taxon>Candidatus Methanoperedens</taxon>
    </lineage>
</organism>
<sequence>MEQRWWQHVAENAGNQELLESFGQRAAMGDSSAKAELELLEIQRQEIAFMPRNCL</sequence>
<dbReference type="Proteomes" id="UP000218615">
    <property type="component" value="Unassembled WGS sequence"/>
</dbReference>
<accession>A0A284VNJ3</accession>